<feature type="binding site" evidence="8">
    <location>
        <position position="144"/>
    </location>
    <ligand>
        <name>Zn(2+)</name>
        <dbReference type="ChEBI" id="CHEBI:29105"/>
    </ligand>
</feature>
<dbReference type="GO" id="GO:0008270">
    <property type="term" value="F:zinc ion binding"/>
    <property type="evidence" value="ECO:0007669"/>
    <property type="project" value="TreeGrafter"/>
</dbReference>
<organism evidence="10 11">
    <name type="scientific">Marinilactibacillus psychrotolerans 42ea</name>
    <dbReference type="NCBI Taxonomy" id="1255609"/>
    <lineage>
        <taxon>Bacteria</taxon>
        <taxon>Bacillati</taxon>
        <taxon>Bacillota</taxon>
        <taxon>Bacilli</taxon>
        <taxon>Lactobacillales</taxon>
        <taxon>Carnobacteriaceae</taxon>
        <taxon>Marinilactibacillus</taxon>
    </lineage>
</organism>
<dbReference type="AlphaFoldDB" id="A0A1R4JRJ3"/>
<evidence type="ECO:0000256" key="3">
    <source>
        <dbReference type="ARBA" id="ARBA00022723"/>
    </source>
</evidence>
<gene>
    <name evidence="10" type="ORF">FM115_06545</name>
</gene>
<evidence type="ECO:0000256" key="2">
    <source>
        <dbReference type="ARBA" id="ARBA00022491"/>
    </source>
</evidence>
<dbReference type="GeneID" id="96912391"/>
<evidence type="ECO:0000256" key="1">
    <source>
        <dbReference type="ARBA" id="ARBA00007957"/>
    </source>
</evidence>
<comment type="similarity">
    <text evidence="1">Belongs to the Fur family.</text>
</comment>
<dbReference type="FunFam" id="1.10.10.10:FF:000051">
    <property type="entry name" value="Fur family transcriptional regulator"/>
    <property type="match status" value="1"/>
</dbReference>
<keyword evidence="3 8" id="KW-0479">Metal-binding</keyword>
<dbReference type="Proteomes" id="UP000195611">
    <property type="component" value="Unassembled WGS sequence"/>
</dbReference>
<keyword evidence="5" id="KW-0805">Transcription regulation</keyword>
<evidence type="ECO:0000256" key="8">
    <source>
        <dbReference type="PIRSR" id="PIRSR602481-1"/>
    </source>
</evidence>
<dbReference type="EMBL" id="FUKW01000092">
    <property type="protein sequence ID" value="SJN34690.1"/>
    <property type="molecule type" value="Genomic_DNA"/>
</dbReference>
<dbReference type="InterPro" id="IPR036388">
    <property type="entry name" value="WH-like_DNA-bd_sf"/>
</dbReference>
<feature type="binding site" evidence="8">
    <location>
        <position position="141"/>
    </location>
    <ligand>
        <name>Zn(2+)</name>
        <dbReference type="ChEBI" id="CHEBI:29105"/>
    </ligand>
</feature>
<evidence type="ECO:0000256" key="7">
    <source>
        <dbReference type="ARBA" id="ARBA00023163"/>
    </source>
</evidence>
<dbReference type="Gene3D" id="3.30.1490.190">
    <property type="match status" value="1"/>
</dbReference>
<dbReference type="Gene3D" id="1.10.10.10">
    <property type="entry name" value="Winged helix-like DNA-binding domain superfamily/Winged helix DNA-binding domain"/>
    <property type="match status" value="1"/>
</dbReference>
<evidence type="ECO:0000256" key="4">
    <source>
        <dbReference type="ARBA" id="ARBA00022833"/>
    </source>
</evidence>
<evidence type="ECO:0000256" key="6">
    <source>
        <dbReference type="ARBA" id="ARBA00023125"/>
    </source>
</evidence>
<keyword evidence="4 8" id="KW-0862">Zinc</keyword>
<feature type="binding site" evidence="9">
    <location>
        <position position="133"/>
    </location>
    <ligand>
        <name>Fe cation</name>
        <dbReference type="ChEBI" id="CHEBI:24875"/>
    </ligand>
</feature>
<keyword evidence="7" id="KW-0804">Transcription</keyword>
<dbReference type="CDD" id="cd07153">
    <property type="entry name" value="Fur_like"/>
    <property type="match status" value="1"/>
</dbReference>
<feature type="binding site" evidence="8">
    <location>
        <position position="104"/>
    </location>
    <ligand>
        <name>Zn(2+)</name>
        <dbReference type="ChEBI" id="CHEBI:29105"/>
    </ligand>
</feature>
<keyword evidence="6" id="KW-0238">DNA-binding</keyword>
<dbReference type="GO" id="GO:0000976">
    <property type="term" value="F:transcription cis-regulatory region binding"/>
    <property type="evidence" value="ECO:0007669"/>
    <property type="project" value="TreeGrafter"/>
</dbReference>
<dbReference type="SUPFAM" id="SSF46785">
    <property type="entry name" value="Winged helix' DNA-binding domain"/>
    <property type="match status" value="1"/>
</dbReference>
<evidence type="ECO:0000313" key="10">
    <source>
        <dbReference type="EMBL" id="SJN34690.1"/>
    </source>
</evidence>
<feature type="binding site" evidence="8">
    <location>
        <position position="101"/>
    </location>
    <ligand>
        <name>Zn(2+)</name>
        <dbReference type="ChEBI" id="CHEBI:29105"/>
    </ligand>
</feature>
<comment type="cofactor">
    <cofactor evidence="8">
        <name>Zn(2+)</name>
        <dbReference type="ChEBI" id="CHEBI:29105"/>
    </cofactor>
    <text evidence="8">Binds 1 zinc ion per subunit.</text>
</comment>
<proteinExistence type="inferred from homology"/>
<dbReference type="PANTHER" id="PTHR33202">
    <property type="entry name" value="ZINC UPTAKE REGULATION PROTEIN"/>
    <property type="match status" value="1"/>
</dbReference>
<dbReference type="GO" id="GO:0045892">
    <property type="term" value="P:negative regulation of DNA-templated transcription"/>
    <property type="evidence" value="ECO:0007669"/>
    <property type="project" value="TreeGrafter"/>
</dbReference>
<dbReference type="InterPro" id="IPR043135">
    <property type="entry name" value="Fur_C"/>
</dbReference>
<dbReference type="GO" id="GO:0003700">
    <property type="term" value="F:DNA-binding transcription factor activity"/>
    <property type="evidence" value="ECO:0007669"/>
    <property type="project" value="InterPro"/>
</dbReference>
<dbReference type="InterPro" id="IPR036390">
    <property type="entry name" value="WH_DNA-bd_sf"/>
</dbReference>
<evidence type="ECO:0000256" key="5">
    <source>
        <dbReference type="ARBA" id="ARBA00023015"/>
    </source>
</evidence>
<comment type="cofactor">
    <cofactor evidence="9">
        <name>Mn(2+)</name>
        <dbReference type="ChEBI" id="CHEBI:29035"/>
    </cofactor>
    <cofactor evidence="9">
        <name>Fe(2+)</name>
        <dbReference type="ChEBI" id="CHEBI:29033"/>
    </cofactor>
    <text evidence="9">Binds 1 Mn(2+) or Fe(2+) ion per subunit.</text>
</comment>
<reference evidence="10 11" key="1">
    <citation type="submission" date="2017-02" db="EMBL/GenBank/DDBJ databases">
        <authorList>
            <person name="Peterson S.W."/>
        </authorList>
    </citation>
    <scope>NUCLEOTIDE SEQUENCE [LARGE SCALE GENOMIC DNA]</scope>
    <source>
        <strain evidence="10 11">42ea</strain>
    </source>
</reference>
<sequence length="154" mass="17973">MEKSDTAIQKIKQRIYKAGYKLTPQREDILKVILEKEHLSAEEIYLQVKAINSGIGLATVYRTLELLGELNIINKLAFQDGISRYDINNNDQQHQHHYLLCLNCGKIDEVEQDMLTDVENEIEKNYHFKIKDHRLTFHGLCNKCRKESEDLNKG</sequence>
<name>A0A1R4JRJ3_9LACT</name>
<accession>A0A1R4JRJ3</accession>
<dbReference type="PANTHER" id="PTHR33202:SF7">
    <property type="entry name" value="FERRIC UPTAKE REGULATION PROTEIN"/>
    <property type="match status" value="1"/>
</dbReference>
<dbReference type="InterPro" id="IPR002481">
    <property type="entry name" value="FUR"/>
</dbReference>
<dbReference type="GO" id="GO:1900376">
    <property type="term" value="P:regulation of secondary metabolite biosynthetic process"/>
    <property type="evidence" value="ECO:0007669"/>
    <property type="project" value="TreeGrafter"/>
</dbReference>
<evidence type="ECO:0000256" key="9">
    <source>
        <dbReference type="PIRSR" id="PIRSR602481-2"/>
    </source>
</evidence>
<dbReference type="RefSeq" id="WP_087058517.1">
    <property type="nucleotide sequence ID" value="NZ_FUKW01000092.1"/>
</dbReference>
<dbReference type="Pfam" id="PF01475">
    <property type="entry name" value="FUR"/>
    <property type="match status" value="1"/>
</dbReference>
<evidence type="ECO:0000313" key="11">
    <source>
        <dbReference type="Proteomes" id="UP000195611"/>
    </source>
</evidence>
<keyword evidence="2" id="KW-0678">Repressor</keyword>
<protein>
    <submittedName>
        <fullName evidence="10">Ferric uptake regulation protein FUR</fullName>
    </submittedName>
</protein>
<keyword evidence="9" id="KW-0408">Iron</keyword>